<keyword evidence="2" id="KW-1185">Reference proteome</keyword>
<proteinExistence type="predicted"/>
<sequence>QRFPHRRVPNKRIFVNAVHRLRQHGTFTPRAYDCGRVRPRRVGNVEEAVLESMKARPGSSTRRVALQHAVFHITVWLILNSSGFTTWGSASSQSILNTSQHVALNDGAVAHNARIVPEWLNTAFPGQWIGRNGPIACDFFYGQALLNNYKCECNMQRGNWKQTSHAGNYTSIICKTCPVLPGQ</sequence>
<dbReference type="OrthoDB" id="6760518at2759"/>
<reference evidence="1 2" key="1">
    <citation type="submission" date="2017-03" db="EMBL/GenBank/DDBJ databases">
        <title>Genome of the blue death feigning beetle - Asbolus verrucosus.</title>
        <authorList>
            <person name="Rider S.D."/>
        </authorList>
    </citation>
    <scope>NUCLEOTIDE SEQUENCE [LARGE SCALE GENOMIC DNA]</scope>
    <source>
        <strain evidence="1">Butters</strain>
        <tissue evidence="1">Head and leg muscle</tissue>
    </source>
</reference>
<name>A0A482VPB8_ASBVE</name>
<gene>
    <name evidence="1" type="ORF">BDFB_012549</name>
</gene>
<evidence type="ECO:0000313" key="1">
    <source>
        <dbReference type="EMBL" id="RZC34781.1"/>
    </source>
</evidence>
<feature type="non-terminal residue" evidence="1">
    <location>
        <position position="1"/>
    </location>
</feature>
<dbReference type="PANTHER" id="PTHR47326:SF1">
    <property type="entry name" value="HTH PSQ-TYPE DOMAIN-CONTAINING PROTEIN"/>
    <property type="match status" value="1"/>
</dbReference>
<dbReference type="Proteomes" id="UP000292052">
    <property type="component" value="Unassembled WGS sequence"/>
</dbReference>
<accession>A0A482VPB8</accession>
<dbReference type="EMBL" id="QDEB01076790">
    <property type="protein sequence ID" value="RZC34781.1"/>
    <property type="molecule type" value="Genomic_DNA"/>
</dbReference>
<feature type="non-terminal residue" evidence="1">
    <location>
        <position position="183"/>
    </location>
</feature>
<comment type="caution">
    <text evidence="1">The sequence shown here is derived from an EMBL/GenBank/DDBJ whole genome shotgun (WGS) entry which is preliminary data.</text>
</comment>
<organism evidence="1 2">
    <name type="scientific">Asbolus verrucosus</name>
    <name type="common">Desert ironclad beetle</name>
    <dbReference type="NCBI Taxonomy" id="1661398"/>
    <lineage>
        <taxon>Eukaryota</taxon>
        <taxon>Metazoa</taxon>
        <taxon>Ecdysozoa</taxon>
        <taxon>Arthropoda</taxon>
        <taxon>Hexapoda</taxon>
        <taxon>Insecta</taxon>
        <taxon>Pterygota</taxon>
        <taxon>Neoptera</taxon>
        <taxon>Endopterygota</taxon>
        <taxon>Coleoptera</taxon>
        <taxon>Polyphaga</taxon>
        <taxon>Cucujiformia</taxon>
        <taxon>Tenebrionidae</taxon>
        <taxon>Pimeliinae</taxon>
        <taxon>Asbolus</taxon>
    </lineage>
</organism>
<dbReference type="PANTHER" id="PTHR47326">
    <property type="entry name" value="TRANSPOSABLE ELEMENT TC3 TRANSPOSASE-LIKE PROTEIN"/>
    <property type="match status" value="1"/>
</dbReference>
<protein>
    <recommendedName>
        <fullName evidence="3">DUF4817 domain-containing protein</fullName>
    </recommendedName>
</protein>
<evidence type="ECO:0000313" key="2">
    <source>
        <dbReference type="Proteomes" id="UP000292052"/>
    </source>
</evidence>
<dbReference type="AlphaFoldDB" id="A0A482VPB8"/>
<evidence type="ECO:0008006" key="3">
    <source>
        <dbReference type="Google" id="ProtNLM"/>
    </source>
</evidence>